<dbReference type="Gene3D" id="2.70.70.10">
    <property type="entry name" value="Glucose Permease (Domain IIA)"/>
    <property type="match status" value="1"/>
</dbReference>
<dbReference type="Pfam" id="PF01551">
    <property type="entry name" value="Peptidase_M23"/>
    <property type="match status" value="1"/>
</dbReference>
<organism evidence="2 3">
    <name type="scientific">Neiella holothuriorum</name>
    <dbReference type="NCBI Taxonomy" id="2870530"/>
    <lineage>
        <taxon>Bacteria</taxon>
        <taxon>Pseudomonadati</taxon>
        <taxon>Pseudomonadota</taxon>
        <taxon>Gammaproteobacteria</taxon>
        <taxon>Alteromonadales</taxon>
        <taxon>Echinimonadaceae</taxon>
        <taxon>Neiella</taxon>
    </lineage>
</organism>
<dbReference type="InterPro" id="IPR050570">
    <property type="entry name" value="Cell_wall_metabolism_enzyme"/>
</dbReference>
<dbReference type="InterPro" id="IPR016047">
    <property type="entry name" value="M23ase_b-sheet_dom"/>
</dbReference>
<accession>A0ABS7EB39</accession>
<feature type="domain" description="M23ase beta-sheet core" evidence="1">
    <location>
        <begin position="179"/>
        <end position="273"/>
    </location>
</feature>
<evidence type="ECO:0000313" key="3">
    <source>
        <dbReference type="Proteomes" id="UP001166251"/>
    </source>
</evidence>
<gene>
    <name evidence="2" type="ORF">K0504_00730</name>
</gene>
<dbReference type="SUPFAM" id="SSF51261">
    <property type="entry name" value="Duplicated hybrid motif"/>
    <property type="match status" value="1"/>
</dbReference>
<dbReference type="PANTHER" id="PTHR21666">
    <property type="entry name" value="PEPTIDASE-RELATED"/>
    <property type="match status" value="1"/>
</dbReference>
<dbReference type="EMBL" id="JAHZSS010000001">
    <property type="protein sequence ID" value="MBW8189543.1"/>
    <property type="molecule type" value="Genomic_DNA"/>
</dbReference>
<dbReference type="Proteomes" id="UP001166251">
    <property type="component" value="Unassembled WGS sequence"/>
</dbReference>
<keyword evidence="3" id="KW-1185">Reference proteome</keyword>
<dbReference type="InterPro" id="IPR011055">
    <property type="entry name" value="Dup_hybrid_motif"/>
</dbReference>
<reference evidence="2" key="1">
    <citation type="submission" date="2021-07" db="EMBL/GenBank/DDBJ databases">
        <title>Neiella marina sp. nov., isolated from the intestinal content of sea cucumber Apostichopus japonicus.</title>
        <authorList>
            <person name="Bai X."/>
        </authorList>
    </citation>
    <scope>NUCLEOTIDE SEQUENCE</scope>
    <source>
        <strain evidence="2">126</strain>
    </source>
</reference>
<proteinExistence type="predicted"/>
<evidence type="ECO:0000313" key="2">
    <source>
        <dbReference type="EMBL" id="MBW8189543.1"/>
    </source>
</evidence>
<name>A0ABS7EB39_9GAMM</name>
<dbReference type="PANTHER" id="PTHR21666:SF291">
    <property type="entry name" value="STAGE II SPORULATION PROTEIN Q"/>
    <property type="match status" value="1"/>
</dbReference>
<sequence length="279" mass="30579">MALLIMPWWLAPHLISSTHFEQQVQQAQTENLQQRDTLMTLRLQLHGQLIEMAEHIGTLQAKSSQLDRLSEMLVQKSEIDQQEFDIATTTSQQSMEAAGGPFAAAPATNTESLTEMLVELDELIESYDDKQRQLELLAVLMQQQDAEDASWLSGRPIGEGWLSSGFGARIDPFTGKKASHWGVDFAGHAGSNVHTTAAGVVTWAGRRWGYGNLVEVSHGGGYTTRYGHNSEIHVAVGDVVTKGDVIAAMGSTGRSTGPHVHYEVLKNGKQVDPSPFIFR</sequence>
<protein>
    <submittedName>
        <fullName evidence="2">Peptidoglycan DD-metalloendopeptidase family protein</fullName>
    </submittedName>
</protein>
<dbReference type="CDD" id="cd12797">
    <property type="entry name" value="M23_peptidase"/>
    <property type="match status" value="1"/>
</dbReference>
<evidence type="ECO:0000259" key="1">
    <source>
        <dbReference type="Pfam" id="PF01551"/>
    </source>
</evidence>
<comment type="caution">
    <text evidence="2">The sequence shown here is derived from an EMBL/GenBank/DDBJ whole genome shotgun (WGS) entry which is preliminary data.</text>
</comment>